<accession>A0A382WI85</accession>
<dbReference type="EMBL" id="UINC01159950">
    <property type="protein sequence ID" value="SVD58324.1"/>
    <property type="molecule type" value="Genomic_DNA"/>
</dbReference>
<gene>
    <name evidence="1" type="ORF">METZ01_LOCUS411178</name>
</gene>
<reference evidence="1" key="1">
    <citation type="submission" date="2018-05" db="EMBL/GenBank/DDBJ databases">
        <authorList>
            <person name="Lanie J.A."/>
            <person name="Ng W.-L."/>
            <person name="Kazmierczak K.M."/>
            <person name="Andrzejewski T.M."/>
            <person name="Davidsen T.M."/>
            <person name="Wayne K.J."/>
            <person name="Tettelin H."/>
            <person name="Glass J.I."/>
            <person name="Rusch D."/>
            <person name="Podicherti R."/>
            <person name="Tsui H.-C.T."/>
            <person name="Winkler M.E."/>
        </authorList>
    </citation>
    <scope>NUCLEOTIDE SEQUENCE</scope>
</reference>
<feature type="non-terminal residue" evidence="1">
    <location>
        <position position="27"/>
    </location>
</feature>
<evidence type="ECO:0000313" key="1">
    <source>
        <dbReference type="EMBL" id="SVD58324.1"/>
    </source>
</evidence>
<name>A0A382WI85_9ZZZZ</name>
<protein>
    <submittedName>
        <fullName evidence="1">Uncharacterized protein</fullName>
    </submittedName>
</protein>
<sequence length="27" mass="2927">MNPFHFLPALLVGILVHSSFAETAVSE</sequence>
<proteinExistence type="predicted"/>
<organism evidence="1">
    <name type="scientific">marine metagenome</name>
    <dbReference type="NCBI Taxonomy" id="408172"/>
    <lineage>
        <taxon>unclassified sequences</taxon>
        <taxon>metagenomes</taxon>
        <taxon>ecological metagenomes</taxon>
    </lineage>
</organism>
<dbReference type="AlphaFoldDB" id="A0A382WI85"/>